<evidence type="ECO:0000313" key="3">
    <source>
        <dbReference type="EMBL" id="SFE89163.1"/>
    </source>
</evidence>
<feature type="transmembrane region" description="Helical" evidence="1">
    <location>
        <begin position="35"/>
        <end position="57"/>
    </location>
</feature>
<evidence type="ECO:0000313" key="4">
    <source>
        <dbReference type="Proteomes" id="UP000199516"/>
    </source>
</evidence>
<dbReference type="Proteomes" id="UP000199516">
    <property type="component" value="Unassembled WGS sequence"/>
</dbReference>
<dbReference type="OrthoDB" id="140416at2"/>
<sequence length="404" mass="45368">MNVKRQLLKTGKLLSILFMTGALYAYAMFQGGYVSWFLFYSVCGVLIVNFLLCIYPFRLFHLERTLDNNLIHLGETTEVTLTIRKKYPFPLLFISMYDSVPGGLNGQGTPPGTITFFPHTSPLHYTYHIEGGKRGDHVFSTIALGTGDLFGFYQREGERRISDTLTVLPKIRPLRDWRALQESNEVTGSVTAPFMNDALSIAGVRDYVAGDRLTSIDWKVTARAGKLVTKEFESQSSKGYVLIVENTGKLDENDFEIQIEFAASLVNHSLSSGRPVTFYDTAQTTKTLEMETQGAYHQHIFKELARLQKTEGESQLSHLLNDNHNVPSIVYITSRFTSRERQCLEPMLSPTRDIVVVYTPGHSATDIEREELNKYRQSGGSVLLLQLSGGKYTVDDKEGGALFA</sequence>
<feature type="domain" description="DUF58" evidence="2">
    <location>
        <begin position="204"/>
        <end position="279"/>
    </location>
</feature>
<gene>
    <name evidence="3" type="ORF">SAMN05192532_105182</name>
</gene>
<keyword evidence="1" id="KW-0472">Membrane</keyword>
<evidence type="ECO:0000256" key="1">
    <source>
        <dbReference type="SAM" id="Phobius"/>
    </source>
</evidence>
<dbReference type="EMBL" id="FONT01000005">
    <property type="protein sequence ID" value="SFE89163.1"/>
    <property type="molecule type" value="Genomic_DNA"/>
</dbReference>
<name>A0A1I2E8Z6_9BACI</name>
<feature type="transmembrane region" description="Helical" evidence="1">
    <location>
        <begin position="12"/>
        <end position="29"/>
    </location>
</feature>
<evidence type="ECO:0000259" key="2">
    <source>
        <dbReference type="Pfam" id="PF01882"/>
    </source>
</evidence>
<keyword evidence="1" id="KW-1133">Transmembrane helix</keyword>
<keyword evidence="1" id="KW-0812">Transmembrane</keyword>
<dbReference type="Pfam" id="PF01882">
    <property type="entry name" value="DUF58"/>
    <property type="match status" value="1"/>
</dbReference>
<dbReference type="InterPro" id="IPR002881">
    <property type="entry name" value="DUF58"/>
</dbReference>
<keyword evidence="4" id="KW-1185">Reference proteome</keyword>
<dbReference type="AlphaFoldDB" id="A0A1I2E8Z6"/>
<organism evidence="3 4">
    <name type="scientific">Alteribacillus iranensis</name>
    <dbReference type="NCBI Taxonomy" id="930128"/>
    <lineage>
        <taxon>Bacteria</taxon>
        <taxon>Bacillati</taxon>
        <taxon>Bacillota</taxon>
        <taxon>Bacilli</taxon>
        <taxon>Bacillales</taxon>
        <taxon>Bacillaceae</taxon>
        <taxon>Alteribacillus</taxon>
    </lineage>
</organism>
<accession>A0A1I2E8Z6</accession>
<dbReference type="PANTHER" id="PTHR34351">
    <property type="entry name" value="SLR1927 PROTEIN-RELATED"/>
    <property type="match status" value="1"/>
</dbReference>
<dbReference type="RefSeq" id="WP_091662227.1">
    <property type="nucleotide sequence ID" value="NZ_FONT01000005.1"/>
</dbReference>
<protein>
    <submittedName>
        <fullName evidence="3">Uncharacterized conserved protein, DUF58 family, contains vWF domain</fullName>
    </submittedName>
</protein>
<reference evidence="3 4" key="1">
    <citation type="submission" date="2016-10" db="EMBL/GenBank/DDBJ databases">
        <authorList>
            <person name="de Groot N.N."/>
        </authorList>
    </citation>
    <scope>NUCLEOTIDE SEQUENCE [LARGE SCALE GENOMIC DNA]</scope>
    <source>
        <strain evidence="3 4">DSM 23995</strain>
    </source>
</reference>
<dbReference type="PANTHER" id="PTHR34351:SF2">
    <property type="entry name" value="DUF58 DOMAIN-CONTAINING PROTEIN"/>
    <property type="match status" value="1"/>
</dbReference>
<proteinExistence type="predicted"/>
<dbReference type="STRING" id="930128.SAMN05192532_105182"/>